<reference evidence="2 3" key="1">
    <citation type="submission" date="2016-11" db="EMBL/GenBank/DDBJ databases">
        <title>Description of two novel members of the family Erysipelotrichaceae: Ileibacterium lipovorans gen. nov., sp. nov. and Dubosiella newyorkensis, gen. nov., sp. nov.</title>
        <authorList>
            <person name="Cox L.M."/>
            <person name="Sohn J."/>
            <person name="Tyrrell K.L."/>
            <person name="Citron D.M."/>
            <person name="Lawson P.A."/>
            <person name="Patel N.B."/>
            <person name="Iizumi T."/>
            <person name="Perez-Perez G.I."/>
            <person name="Goldstein E.J."/>
            <person name="Blaser M.J."/>
        </authorList>
    </citation>
    <scope>NUCLEOTIDE SEQUENCE [LARGE SCALE GENOMIC DNA]</scope>
    <source>
        <strain evidence="2 3">NYU-BL-A3</strain>
    </source>
</reference>
<dbReference type="PANTHER" id="PTHR46211">
    <property type="entry name" value="GLYCEROPHOSPHORYL DIESTER PHOSPHODIESTERASE"/>
    <property type="match status" value="1"/>
</dbReference>
<sequence>MARKLKRKIKRGINRTRKLICTAAGASLFAALYLGGDLPGLHFVQANPTENSVDKVIDNSYENLVSSRRMTKRPFFAHRGFSSQAMENSLSAFDLAVAQGYEQLEMDLWKSSDGVIYVCHDNSLKASAGIDKKITDTDSTQLDMTYLKNGEKLPRLSEVFEDLQTDAIYLLELKQGSAEVPQITEILNQYKSLQRNICVQAWDLETLKAIENEFPYMFTMLLMSNLTLLEDALLDESLSGLAIEESQLNPEIIERIHQADKQVWAWTVNKKGRMNELISIGVDGLISDHPDQVVEAFQGF</sequence>
<comment type="caution">
    <text evidence="2">The sequence shown here is derived from an EMBL/GenBank/DDBJ whole genome shotgun (WGS) entry which is preliminary data.</text>
</comment>
<organism evidence="2 3">
    <name type="scientific">Ileibacterium valens</name>
    <dbReference type="NCBI Taxonomy" id="1862668"/>
    <lineage>
        <taxon>Bacteria</taxon>
        <taxon>Bacillati</taxon>
        <taxon>Bacillota</taxon>
        <taxon>Erysipelotrichia</taxon>
        <taxon>Erysipelotrichales</taxon>
        <taxon>Erysipelotrichaceae</taxon>
        <taxon>Ileibacterium</taxon>
    </lineage>
</organism>
<evidence type="ECO:0000313" key="3">
    <source>
        <dbReference type="Proteomes" id="UP000186341"/>
    </source>
</evidence>
<feature type="domain" description="GP-PDE" evidence="1">
    <location>
        <begin position="73"/>
        <end position="297"/>
    </location>
</feature>
<dbReference type="Pfam" id="PF03009">
    <property type="entry name" value="GDPD"/>
    <property type="match status" value="1"/>
</dbReference>
<proteinExistence type="predicted"/>
<accession>A0A1U7NGD3</accession>
<dbReference type="GeneID" id="82202705"/>
<dbReference type="OrthoDB" id="384721at2"/>
<dbReference type="SUPFAM" id="SSF51695">
    <property type="entry name" value="PLC-like phosphodiesterases"/>
    <property type="match status" value="1"/>
</dbReference>
<evidence type="ECO:0000313" key="2">
    <source>
        <dbReference type="EMBL" id="OLU40091.1"/>
    </source>
</evidence>
<gene>
    <name evidence="2" type="ORF">BO222_05710</name>
</gene>
<protein>
    <recommendedName>
        <fullName evidence="1">GP-PDE domain-containing protein</fullName>
    </recommendedName>
</protein>
<dbReference type="CDD" id="cd08556">
    <property type="entry name" value="GDPD"/>
    <property type="match status" value="1"/>
</dbReference>
<dbReference type="Gene3D" id="3.20.20.190">
    <property type="entry name" value="Phosphatidylinositol (PI) phosphodiesterase"/>
    <property type="match status" value="1"/>
</dbReference>
<dbReference type="InterPro" id="IPR017946">
    <property type="entry name" value="PLC-like_Pdiesterase_TIM-brl"/>
</dbReference>
<dbReference type="InterPro" id="IPR030395">
    <property type="entry name" value="GP_PDE_dom"/>
</dbReference>
<name>A0A1U7NGD3_9FIRM</name>
<evidence type="ECO:0000259" key="1">
    <source>
        <dbReference type="PROSITE" id="PS51704"/>
    </source>
</evidence>
<dbReference type="PROSITE" id="PS51704">
    <property type="entry name" value="GP_PDE"/>
    <property type="match status" value="1"/>
</dbReference>
<dbReference type="PANTHER" id="PTHR46211:SF1">
    <property type="entry name" value="GLYCEROPHOSPHODIESTER PHOSPHODIESTERASE, CYTOPLASMIC"/>
    <property type="match status" value="1"/>
</dbReference>
<dbReference type="AlphaFoldDB" id="A0A1U7NGD3"/>
<dbReference type="GO" id="GO:0008081">
    <property type="term" value="F:phosphoric diester hydrolase activity"/>
    <property type="evidence" value="ECO:0007669"/>
    <property type="project" value="InterPro"/>
</dbReference>
<dbReference type="Proteomes" id="UP000186341">
    <property type="component" value="Unassembled WGS sequence"/>
</dbReference>
<dbReference type="RefSeq" id="WP_075819200.1">
    <property type="nucleotide sequence ID" value="NZ_CAPNHH010000105.1"/>
</dbReference>
<dbReference type="GO" id="GO:0006629">
    <property type="term" value="P:lipid metabolic process"/>
    <property type="evidence" value="ECO:0007669"/>
    <property type="project" value="InterPro"/>
</dbReference>
<keyword evidence="3" id="KW-1185">Reference proteome</keyword>
<dbReference type="EMBL" id="MPJW01000117">
    <property type="protein sequence ID" value="OLU40091.1"/>
    <property type="molecule type" value="Genomic_DNA"/>
</dbReference>